<feature type="transmembrane region" description="Helical" evidence="10">
    <location>
        <begin position="889"/>
        <end position="906"/>
    </location>
</feature>
<evidence type="ECO:0000313" key="13">
    <source>
        <dbReference type="EMBL" id="KAJ8319948.1"/>
    </source>
</evidence>
<evidence type="ECO:0000256" key="9">
    <source>
        <dbReference type="SAM" id="MobiDB-lite"/>
    </source>
</evidence>
<feature type="transmembrane region" description="Helical" evidence="10">
    <location>
        <begin position="733"/>
        <end position="757"/>
    </location>
</feature>
<reference evidence="13 14" key="1">
    <citation type="submission" date="2022-12" db="EMBL/GenBank/DDBJ databases">
        <title>Chromosome-level genome of Tegillarca granosa.</title>
        <authorList>
            <person name="Kim J."/>
        </authorList>
    </citation>
    <scope>NUCLEOTIDE SEQUENCE [LARGE SCALE GENOMIC DNA]</scope>
    <source>
        <strain evidence="13">Teg-2019</strain>
        <tissue evidence="13">Adductor muscle</tissue>
    </source>
</reference>
<evidence type="ECO:0000313" key="14">
    <source>
        <dbReference type="Proteomes" id="UP001217089"/>
    </source>
</evidence>
<feature type="transmembrane region" description="Helical" evidence="10">
    <location>
        <begin position="865"/>
        <end position="882"/>
    </location>
</feature>
<evidence type="ECO:0000256" key="6">
    <source>
        <dbReference type="ARBA" id="ARBA00022989"/>
    </source>
</evidence>
<feature type="transmembrane region" description="Helical" evidence="10">
    <location>
        <begin position="606"/>
        <end position="625"/>
    </location>
</feature>
<proteinExistence type="inferred from homology"/>
<keyword evidence="7" id="KW-0406">Ion transport</keyword>
<name>A0ABQ9FW69_TEGGR</name>
<evidence type="ECO:0000256" key="3">
    <source>
        <dbReference type="ARBA" id="ARBA00022448"/>
    </source>
</evidence>
<feature type="compositionally biased region" description="Basic and acidic residues" evidence="9">
    <location>
        <begin position="11"/>
        <end position="23"/>
    </location>
</feature>
<dbReference type="Proteomes" id="UP001217089">
    <property type="component" value="Unassembled WGS sequence"/>
</dbReference>
<dbReference type="Gene3D" id="1.10.287.570">
    <property type="entry name" value="Helical hairpin bin"/>
    <property type="match status" value="1"/>
</dbReference>
<accession>A0ABQ9FW69</accession>
<organism evidence="13 14">
    <name type="scientific">Tegillarca granosa</name>
    <name type="common">Malaysian cockle</name>
    <name type="synonym">Anadara granosa</name>
    <dbReference type="NCBI Taxonomy" id="220873"/>
    <lineage>
        <taxon>Eukaryota</taxon>
        <taxon>Metazoa</taxon>
        <taxon>Spiralia</taxon>
        <taxon>Lophotrochozoa</taxon>
        <taxon>Mollusca</taxon>
        <taxon>Bivalvia</taxon>
        <taxon>Autobranchia</taxon>
        <taxon>Pteriomorphia</taxon>
        <taxon>Arcoida</taxon>
        <taxon>Arcoidea</taxon>
        <taxon>Arcidae</taxon>
        <taxon>Tegillarca</taxon>
    </lineage>
</organism>
<feature type="transmembrane region" description="Helical" evidence="10">
    <location>
        <begin position="793"/>
        <end position="812"/>
    </location>
</feature>
<feature type="transmembrane region" description="Helical" evidence="10">
    <location>
        <begin position="407"/>
        <end position="426"/>
    </location>
</feature>
<dbReference type="PANTHER" id="PTHR11453:SF36">
    <property type="entry name" value="ANION EXCHANGE PROTEIN"/>
    <property type="match status" value="1"/>
</dbReference>
<dbReference type="InterPro" id="IPR011531">
    <property type="entry name" value="HCO3_transpt-like_TM_dom"/>
</dbReference>
<feature type="region of interest" description="Disordered" evidence="9">
    <location>
        <begin position="1"/>
        <end position="23"/>
    </location>
</feature>
<evidence type="ECO:0000256" key="7">
    <source>
        <dbReference type="ARBA" id="ARBA00023065"/>
    </source>
</evidence>
<comment type="subcellular location">
    <subcellularLocation>
        <location evidence="1">Cell membrane</location>
        <topology evidence="1">Multi-pass membrane protein</topology>
    </subcellularLocation>
</comment>
<feature type="transmembrane region" description="Helical" evidence="10">
    <location>
        <begin position="693"/>
        <end position="712"/>
    </location>
</feature>
<feature type="transmembrane region" description="Helical" evidence="10">
    <location>
        <begin position="646"/>
        <end position="664"/>
    </location>
</feature>
<protein>
    <recommendedName>
        <fullName evidence="15">Anion exchange protein</fullName>
    </recommendedName>
</protein>
<feature type="region of interest" description="Disordered" evidence="9">
    <location>
        <begin position="170"/>
        <end position="200"/>
    </location>
</feature>
<dbReference type="Gene3D" id="3.40.930.10">
    <property type="entry name" value="Mannitol-specific EII, Chain A"/>
    <property type="match status" value="1"/>
</dbReference>
<evidence type="ECO:0008006" key="15">
    <source>
        <dbReference type="Google" id="ProtNLM"/>
    </source>
</evidence>
<evidence type="ECO:0000256" key="4">
    <source>
        <dbReference type="ARBA" id="ARBA00022475"/>
    </source>
</evidence>
<gene>
    <name evidence="13" type="ORF">KUTeg_001535</name>
</gene>
<feature type="transmembrane region" description="Helical" evidence="10">
    <location>
        <begin position="819"/>
        <end position="845"/>
    </location>
</feature>
<comment type="caution">
    <text evidence="13">The sequence shown here is derived from an EMBL/GenBank/DDBJ whole genome shotgun (WGS) entry which is preliminary data.</text>
</comment>
<dbReference type="PRINTS" id="PR01231">
    <property type="entry name" value="HCO3TRNSPORT"/>
</dbReference>
<dbReference type="Pfam" id="PF00955">
    <property type="entry name" value="HCO3_cotransp"/>
    <property type="match status" value="1"/>
</dbReference>
<evidence type="ECO:0000256" key="8">
    <source>
        <dbReference type="ARBA" id="ARBA00023136"/>
    </source>
</evidence>
<dbReference type="EMBL" id="JARBDR010000141">
    <property type="protein sequence ID" value="KAJ8319948.1"/>
    <property type="molecule type" value="Genomic_DNA"/>
</dbReference>
<dbReference type="SUPFAM" id="SSF55804">
    <property type="entry name" value="Phoshotransferase/anion transport protein"/>
    <property type="match status" value="1"/>
</dbReference>
<keyword evidence="14" id="KW-1185">Reference proteome</keyword>
<evidence type="ECO:0000256" key="2">
    <source>
        <dbReference type="ARBA" id="ARBA00010993"/>
    </source>
</evidence>
<keyword evidence="6 10" id="KW-1133">Transmembrane helix</keyword>
<dbReference type="InterPro" id="IPR016152">
    <property type="entry name" value="PTrfase/Anion_transptr"/>
</dbReference>
<evidence type="ECO:0000259" key="12">
    <source>
        <dbReference type="Pfam" id="PF07565"/>
    </source>
</evidence>
<keyword evidence="4" id="KW-1003">Cell membrane</keyword>
<feature type="transmembrane region" description="Helical" evidence="10">
    <location>
        <begin position="438"/>
        <end position="458"/>
    </location>
</feature>
<feature type="domain" description="Bicarbonate transporter-like transmembrane" evidence="11">
    <location>
        <begin position="451"/>
        <end position="922"/>
    </location>
</feature>
<dbReference type="InterPro" id="IPR003020">
    <property type="entry name" value="HCO3_transpt_euk"/>
</dbReference>
<dbReference type="Pfam" id="PF07565">
    <property type="entry name" value="Band_3_cyto"/>
    <property type="match status" value="1"/>
</dbReference>
<keyword evidence="5 10" id="KW-0812">Transmembrane</keyword>
<feature type="compositionally biased region" description="Polar residues" evidence="9">
    <location>
        <begin position="173"/>
        <end position="197"/>
    </location>
</feature>
<feature type="transmembrane region" description="Helical" evidence="10">
    <location>
        <begin position="494"/>
        <end position="512"/>
    </location>
</feature>
<feature type="non-terminal residue" evidence="13">
    <location>
        <position position="931"/>
    </location>
</feature>
<comment type="similarity">
    <text evidence="2">Belongs to the anion exchanger (TC 2.A.31) family.</text>
</comment>
<sequence length="931" mass="105293">MDSGEGQTNEAFEKEEFGDAGKEADETPDIFCQMDVLRSYNDDVIWKEIRRWVKFEEVLEEKGKRWSKPHVSSLTMQSLSELQMLLATSPFIFDVDANSMYDIVDILLERWRKEGQLENILWNHIRSVLLKRHKHHHINSKQVKRHESRRQEVKQTLTLRHNGMVSCPDFMQTDFNQSQDQTGTENDSNSHQTSSSGDETKDFIENFSFGAEENRKFKRKIPAGAEVFNVMVGEVRELTYRLGALVRLNKAKDVGTITEVSLPTRFIFVLLVPKKQLDESIEVGRCMGTLMTDQIFRDAAYKCTNKVDLIHAVQDFASHVTVLPPGCWDPKIRLEPPPTLPAQDTTRNQKEVIIEMEEEEEHDSHSDPTLVRTGRVFGGLVNDVKRKLKWYKSDFTDSLHIQCLASFIYLFLATLTPNVTFGGLLGQATDNYMGTMECILAASITGIVFALEFGWDFMSLRVWVGLWTTFLLIIIVAFDLSSLVRYITRFTEECFACLIAFIFIYQAVAKLLEIGQKSPVHLHPGEVTDNCFCIVNNDTLLRSFVNSDGPINNSKKAILNLTENLTSIDFSGQTHDLKEIVVHNCSEFGGILIGTGCDANKYVPDVFFFSILLFLGTFIIAVGLVKARNGSFFPNIVRQTLSDFSVLTAIICMVGLDAALGLPTPKLTVPTEFKPTRSDRGWFINPVGDHNPWWLILASVIPAILATILVFMDQQITSVIVNRKEHKLQKGGGYHLDLLVVAILISVCSLLGLPWYVAATVTAIAHVMSLKKESECTAPGEKPTFLGVREQRVTALLVGIFSGLAVFITSVLKYIPMPVLYGVFFYMGISALNGMQLFERILIIFMSQKHQPDYPYLRHVPLTRVYLFTGIQVLCLVFLWVIKSIKEIAILFPVMVLAICFVRKALDLFFCQYDLKWLDEILPGAKKNPPK</sequence>
<evidence type="ECO:0000256" key="10">
    <source>
        <dbReference type="SAM" id="Phobius"/>
    </source>
</evidence>
<feature type="transmembrane region" description="Helical" evidence="10">
    <location>
        <begin position="464"/>
        <end position="487"/>
    </location>
</feature>
<dbReference type="PANTHER" id="PTHR11453">
    <property type="entry name" value="ANION EXCHANGE PROTEIN"/>
    <property type="match status" value="1"/>
</dbReference>
<keyword evidence="8 10" id="KW-0472">Membrane</keyword>
<keyword evidence="3" id="KW-0813">Transport</keyword>
<evidence type="ECO:0000259" key="11">
    <source>
        <dbReference type="Pfam" id="PF00955"/>
    </source>
</evidence>
<evidence type="ECO:0000256" key="1">
    <source>
        <dbReference type="ARBA" id="ARBA00004651"/>
    </source>
</evidence>
<feature type="compositionally biased region" description="Polar residues" evidence="9">
    <location>
        <begin position="1"/>
        <end position="10"/>
    </location>
</feature>
<dbReference type="InterPro" id="IPR013769">
    <property type="entry name" value="Band3_cytoplasmic_dom"/>
</dbReference>
<feature type="domain" description="Band 3 cytoplasmic" evidence="12">
    <location>
        <begin position="29"/>
        <end position="330"/>
    </location>
</feature>
<evidence type="ECO:0000256" key="5">
    <source>
        <dbReference type="ARBA" id="ARBA00022692"/>
    </source>
</evidence>